<feature type="domain" description="Glycosyl transferase family 1" evidence="1">
    <location>
        <begin position="194"/>
        <end position="351"/>
    </location>
</feature>
<dbReference type="PANTHER" id="PTHR45947:SF3">
    <property type="entry name" value="SULFOQUINOVOSYL TRANSFERASE SQD2"/>
    <property type="match status" value="1"/>
</dbReference>
<dbReference type="CDD" id="cd03801">
    <property type="entry name" value="GT4_PimA-like"/>
    <property type="match status" value="1"/>
</dbReference>
<dbReference type="PANTHER" id="PTHR45947">
    <property type="entry name" value="SULFOQUINOVOSYL TRANSFERASE SQD2"/>
    <property type="match status" value="1"/>
</dbReference>
<dbReference type="InterPro" id="IPR050194">
    <property type="entry name" value="Glycosyltransferase_grp1"/>
</dbReference>
<dbReference type="Pfam" id="PF00534">
    <property type="entry name" value="Glycos_transf_1"/>
    <property type="match status" value="1"/>
</dbReference>
<evidence type="ECO:0000313" key="3">
    <source>
        <dbReference type="EMBL" id="MCD1294182.1"/>
    </source>
</evidence>
<feature type="domain" description="Glycosyltransferase subfamily 4-like N-terminal" evidence="2">
    <location>
        <begin position="24"/>
        <end position="184"/>
    </location>
</feature>
<evidence type="ECO:0000259" key="1">
    <source>
        <dbReference type="Pfam" id="PF00534"/>
    </source>
</evidence>
<accession>A0AAP2RDE9</accession>
<gene>
    <name evidence="3" type="ORF">CUJ83_04130</name>
</gene>
<reference evidence="3 4" key="1">
    <citation type="submission" date="2017-11" db="EMBL/GenBank/DDBJ databases">
        <title>Isolation and Characterization of Family Methanocellaceae Species from Potential Methane Hydrate Area Offshore Southwestern Taiwan.</title>
        <authorList>
            <person name="Zhang W.-L."/>
            <person name="Chen W.-C."/>
            <person name="Lai M.-C."/>
            <person name="Chen S.-C."/>
        </authorList>
    </citation>
    <scope>NUCLEOTIDE SEQUENCE [LARGE SCALE GENOMIC DNA]</scope>
    <source>
        <strain evidence="3 4">CWC-04</strain>
    </source>
</reference>
<proteinExistence type="predicted"/>
<organism evidence="3 4">
    <name type="scientific">Methanooceanicella nereidis</name>
    <dbReference type="NCBI Taxonomy" id="2052831"/>
    <lineage>
        <taxon>Archaea</taxon>
        <taxon>Methanobacteriati</taxon>
        <taxon>Methanobacteriota</taxon>
        <taxon>Stenosarchaea group</taxon>
        <taxon>Methanomicrobia</taxon>
        <taxon>Methanocellales</taxon>
        <taxon>Methanocellaceae</taxon>
        <taxon>Methanooceanicella</taxon>
    </lineage>
</organism>
<evidence type="ECO:0000313" key="4">
    <source>
        <dbReference type="Proteomes" id="UP001320159"/>
    </source>
</evidence>
<dbReference type="SUPFAM" id="SSF53756">
    <property type="entry name" value="UDP-Glycosyltransferase/glycogen phosphorylase"/>
    <property type="match status" value="1"/>
</dbReference>
<dbReference type="Gene3D" id="3.40.50.2000">
    <property type="entry name" value="Glycogen Phosphorylase B"/>
    <property type="match status" value="2"/>
</dbReference>
<dbReference type="Proteomes" id="UP001320159">
    <property type="component" value="Unassembled WGS sequence"/>
</dbReference>
<dbReference type="AlphaFoldDB" id="A0AAP2RDE9"/>
<name>A0AAP2RDE9_9EURY</name>
<comment type="caution">
    <text evidence="3">The sequence shown here is derived from an EMBL/GenBank/DDBJ whole genome shotgun (WGS) entry which is preliminary data.</text>
</comment>
<sequence length="377" mass="41039">MRMDIALVTTRLTEHDAQGNFTIATASALKSRCDGRVDIYTFAYERPYTGDIGVHYLSGNNSHSILSNVKAAFNTFRNARELSGYDVLLLIGPDIGSIPAVHLAKRYNPALKLLWVYHGQTPAVFLPGIKERLLMRARKAAYLFSMKRSDLVQADSEYISSELSGFGVDPARIIAMPIGVDISRFSSGKGDMVREKYGIGGRFLILYVGRLAALKRVDELIRAVSMMADDASLIIVGGGPERPALESLSKELNVDGRVKFAGRVGDDELPDYYAACDVWATASRHEGFCVPIIEAMASEKPVVVPGVTAMPETAGAAGLVYTPGDLDALAAHIKRLMGDRELYLSLCRAAAERASYFEMSTVLSRYVDMVIGLGKGK</sequence>
<protein>
    <submittedName>
        <fullName evidence="3">Uncharacterized protein</fullName>
    </submittedName>
</protein>
<keyword evidence="4" id="KW-1185">Reference proteome</keyword>
<evidence type="ECO:0000259" key="2">
    <source>
        <dbReference type="Pfam" id="PF13439"/>
    </source>
</evidence>
<dbReference type="InterPro" id="IPR001296">
    <property type="entry name" value="Glyco_trans_1"/>
</dbReference>
<dbReference type="InterPro" id="IPR028098">
    <property type="entry name" value="Glyco_trans_4-like_N"/>
</dbReference>
<dbReference type="GO" id="GO:0016757">
    <property type="term" value="F:glycosyltransferase activity"/>
    <property type="evidence" value="ECO:0007669"/>
    <property type="project" value="InterPro"/>
</dbReference>
<dbReference type="EMBL" id="PGCK01000002">
    <property type="protein sequence ID" value="MCD1294182.1"/>
    <property type="molecule type" value="Genomic_DNA"/>
</dbReference>
<dbReference type="Pfam" id="PF13439">
    <property type="entry name" value="Glyco_transf_4"/>
    <property type="match status" value="1"/>
</dbReference>